<dbReference type="PANTHER" id="PTHR11941:SF169">
    <property type="entry name" value="(7AS)-7A-METHYL-1,5-DIOXO-2,3,5,6,7,7A-HEXAHYDRO-1H-INDENE-CARBOXYL-COA HYDROLASE"/>
    <property type="match status" value="1"/>
</dbReference>
<dbReference type="Pfam" id="PF00378">
    <property type="entry name" value="ECH_1"/>
    <property type="match status" value="1"/>
</dbReference>
<evidence type="ECO:0000256" key="3">
    <source>
        <dbReference type="ARBA" id="ARBA00022832"/>
    </source>
</evidence>
<keyword evidence="10" id="KW-1185">Reference proteome</keyword>
<dbReference type="Gene3D" id="3.90.226.10">
    <property type="entry name" value="2-enoyl-CoA Hydratase, Chain A, domain 1"/>
    <property type="match status" value="1"/>
</dbReference>
<dbReference type="CDD" id="cd06558">
    <property type="entry name" value="crotonase-like"/>
    <property type="match status" value="1"/>
</dbReference>
<dbReference type="InterPro" id="IPR029045">
    <property type="entry name" value="ClpP/crotonase-like_dom_sf"/>
</dbReference>
<dbReference type="PROSITE" id="PS00166">
    <property type="entry name" value="ENOYL_COA_HYDRATASE"/>
    <property type="match status" value="1"/>
</dbReference>
<comment type="similarity">
    <text evidence="2 8">Belongs to the enoyl-CoA hydratase/isomerase family.</text>
</comment>
<evidence type="ECO:0000256" key="4">
    <source>
        <dbReference type="ARBA" id="ARBA00023098"/>
    </source>
</evidence>
<dbReference type="EMBL" id="CP126969">
    <property type="protein sequence ID" value="WIM67382.1"/>
    <property type="molecule type" value="Genomic_DNA"/>
</dbReference>
<gene>
    <name evidence="9" type="ORF">QP027_09780</name>
</gene>
<evidence type="ECO:0000256" key="5">
    <source>
        <dbReference type="ARBA" id="ARBA00023239"/>
    </source>
</evidence>
<dbReference type="SUPFAM" id="SSF52096">
    <property type="entry name" value="ClpP/crotonase"/>
    <property type="match status" value="1"/>
</dbReference>
<comment type="catalytic activity">
    <reaction evidence="7">
        <text>a 4-saturated-(3S)-3-hydroxyacyl-CoA = a (3E)-enoyl-CoA + H2O</text>
        <dbReference type="Rhea" id="RHEA:20724"/>
        <dbReference type="ChEBI" id="CHEBI:15377"/>
        <dbReference type="ChEBI" id="CHEBI:58521"/>
        <dbReference type="ChEBI" id="CHEBI:137480"/>
        <dbReference type="EC" id="4.2.1.17"/>
    </reaction>
</comment>
<protein>
    <submittedName>
        <fullName evidence="9">Enoyl-CoA hydratase-related protein</fullName>
    </submittedName>
</protein>
<evidence type="ECO:0000313" key="9">
    <source>
        <dbReference type="EMBL" id="WIM67382.1"/>
    </source>
</evidence>
<evidence type="ECO:0000256" key="7">
    <source>
        <dbReference type="ARBA" id="ARBA00023717"/>
    </source>
</evidence>
<sequence length="249" mass="26644">MPSNLVTSQSFHEGLACLLTLNRNSKRNALNVDLSEELIDEFLRLQSTPVRAIVLTGDGPIFSAGADLKERDFAGELYPALERLMGTIRTLSVPVIAAVNGPAIGAGAMLAMACDFRVVGETASFRTPVTDMAIGVDQSTVRNLELLVGGARARAMLMLGQELDAAGALACGFALQTGGVEEALALAGLLTQKAPLTVKQLKMDFAHVAGEPFTEAECDKARLAAWNSEDFQEVRRAREEKRPPKFLGE</sequence>
<reference evidence="9 10" key="1">
    <citation type="submission" date="2023-05" db="EMBL/GenBank/DDBJ databases">
        <title>Corynebacterium suedekumii sp. nov. and Corynebacterium breve sp. nov. isolated from raw cow's milk.</title>
        <authorList>
            <person name="Baer M.K."/>
            <person name="Mehl L."/>
            <person name="Hellmuth R."/>
            <person name="Marke G."/>
            <person name="Lipski A."/>
        </authorList>
    </citation>
    <scope>NUCLEOTIDE SEQUENCE [LARGE SCALE GENOMIC DNA]</scope>
    <source>
        <strain evidence="9 10">R4</strain>
    </source>
</reference>
<dbReference type="InterPro" id="IPR018376">
    <property type="entry name" value="Enoyl-CoA_hyd/isom_CS"/>
</dbReference>
<dbReference type="PANTHER" id="PTHR11941">
    <property type="entry name" value="ENOYL-COA HYDRATASE-RELATED"/>
    <property type="match status" value="1"/>
</dbReference>
<organism evidence="9 10">
    <name type="scientific">Corynebacterium breve</name>
    <dbReference type="NCBI Taxonomy" id="3049799"/>
    <lineage>
        <taxon>Bacteria</taxon>
        <taxon>Bacillati</taxon>
        <taxon>Actinomycetota</taxon>
        <taxon>Actinomycetes</taxon>
        <taxon>Mycobacteriales</taxon>
        <taxon>Corynebacteriaceae</taxon>
        <taxon>Corynebacterium</taxon>
    </lineage>
</organism>
<evidence type="ECO:0000256" key="6">
    <source>
        <dbReference type="ARBA" id="ARBA00023709"/>
    </source>
</evidence>
<dbReference type="RefSeq" id="WP_284824437.1">
    <property type="nucleotide sequence ID" value="NZ_CP126969.1"/>
</dbReference>
<dbReference type="InterPro" id="IPR001753">
    <property type="entry name" value="Enoyl-CoA_hydra/iso"/>
</dbReference>
<evidence type="ECO:0000256" key="2">
    <source>
        <dbReference type="ARBA" id="ARBA00005254"/>
    </source>
</evidence>
<evidence type="ECO:0000256" key="1">
    <source>
        <dbReference type="ARBA" id="ARBA00002994"/>
    </source>
</evidence>
<evidence type="ECO:0000256" key="8">
    <source>
        <dbReference type="RuleBase" id="RU003707"/>
    </source>
</evidence>
<keyword evidence="3" id="KW-0276">Fatty acid metabolism</keyword>
<dbReference type="Proteomes" id="UP001225598">
    <property type="component" value="Chromosome"/>
</dbReference>
<comment type="catalytic activity">
    <reaction evidence="6">
        <text>a (3S)-3-hydroxyacyl-CoA = a (2E)-enoyl-CoA + H2O</text>
        <dbReference type="Rhea" id="RHEA:16105"/>
        <dbReference type="ChEBI" id="CHEBI:15377"/>
        <dbReference type="ChEBI" id="CHEBI:57318"/>
        <dbReference type="ChEBI" id="CHEBI:58856"/>
        <dbReference type="EC" id="4.2.1.17"/>
    </reaction>
</comment>
<proteinExistence type="inferred from homology"/>
<name>A0ABY8VE48_9CORY</name>
<accession>A0ABY8VE48</accession>
<comment type="function">
    <text evidence="1">Could possibly oxidize fatty acids using specific components.</text>
</comment>
<evidence type="ECO:0000313" key="10">
    <source>
        <dbReference type="Proteomes" id="UP001225598"/>
    </source>
</evidence>
<keyword evidence="4" id="KW-0443">Lipid metabolism</keyword>
<keyword evidence="5" id="KW-0456">Lyase</keyword>